<name>A0A7C4ZDW1_9DEIN</name>
<dbReference type="InterPro" id="IPR036280">
    <property type="entry name" value="Multihaem_cyt_sf"/>
</dbReference>
<reference evidence="2" key="1">
    <citation type="journal article" date="2020" name="mSystems">
        <title>Genome- and Community-Level Interaction Insights into Carbon Utilization and Element Cycling Functions of Hydrothermarchaeota in Hydrothermal Sediment.</title>
        <authorList>
            <person name="Zhou Z."/>
            <person name="Liu Y."/>
            <person name="Xu W."/>
            <person name="Pan J."/>
            <person name="Luo Z.H."/>
            <person name="Li M."/>
        </authorList>
    </citation>
    <scope>NUCLEOTIDE SEQUENCE [LARGE SCALE GENOMIC DNA]</scope>
    <source>
        <strain evidence="2">HyVt-570</strain>
    </source>
</reference>
<evidence type="ECO:0000256" key="1">
    <source>
        <dbReference type="ARBA" id="ARBA00022729"/>
    </source>
</evidence>
<dbReference type="GO" id="GO:0016491">
    <property type="term" value="F:oxidoreductase activity"/>
    <property type="evidence" value="ECO:0007669"/>
    <property type="project" value="TreeGrafter"/>
</dbReference>
<protein>
    <submittedName>
        <fullName evidence="2">Cytochrome C</fullName>
    </submittedName>
</protein>
<accession>A0A7C4ZDW1</accession>
<feature type="non-terminal residue" evidence="2">
    <location>
        <position position="1"/>
    </location>
</feature>
<evidence type="ECO:0000313" key="2">
    <source>
        <dbReference type="EMBL" id="HGY09952.1"/>
    </source>
</evidence>
<dbReference type="AlphaFoldDB" id="A0A7C4ZDW1"/>
<dbReference type="PANTHER" id="PTHR35038">
    <property type="entry name" value="DISSIMILATORY SULFITE REDUCTASE SIRA"/>
    <property type="match status" value="1"/>
</dbReference>
<dbReference type="PANTHER" id="PTHR35038:SF8">
    <property type="entry name" value="C-TYPE POLYHEME CYTOCHROME OMCC"/>
    <property type="match status" value="1"/>
</dbReference>
<dbReference type="SUPFAM" id="SSF48695">
    <property type="entry name" value="Multiheme cytochromes"/>
    <property type="match status" value="1"/>
</dbReference>
<proteinExistence type="predicted"/>
<dbReference type="InterPro" id="IPR051829">
    <property type="entry name" value="Multiheme_Cytochr_ET"/>
</dbReference>
<dbReference type="Proteomes" id="UP000885759">
    <property type="component" value="Unassembled WGS sequence"/>
</dbReference>
<gene>
    <name evidence="2" type="ORF">ENK37_07880</name>
</gene>
<organism evidence="2">
    <name type="scientific">Oceanithermus profundus</name>
    <dbReference type="NCBI Taxonomy" id="187137"/>
    <lineage>
        <taxon>Bacteria</taxon>
        <taxon>Thermotogati</taxon>
        <taxon>Deinococcota</taxon>
        <taxon>Deinococci</taxon>
        <taxon>Thermales</taxon>
        <taxon>Thermaceae</taxon>
        <taxon>Oceanithermus</taxon>
    </lineage>
</organism>
<keyword evidence="1" id="KW-0732">Signal</keyword>
<sequence>ATCNSCHNRGKRIGVTFQGLMEFPYGTPYNAKGGKQPKLHTKKYLFIADDVHHRGEPGKGGMLCQDCHTTIDMHGDGNIFATTLAQVEIECEDCHGTPEKFPWELPLGQGEEFGRDIGDAPRGLADAPLPETAAFATLYPKEDGYLLTARGNPFGNVVKKGDKVIVHSASGSDFEVPVLKAINQADAWVSQDAKVAMVSVAKHAENLECYACHASWVPQCYGCHVKVDYSGGNSGTDWIKSGSSVDEHGMTAEAAIGSGGIKSPGKISESRSYLRWEDPVLGINGEGRVTPLMPGCQVVYTVIDTEGKTIAHNVIARSPDEAAQLGQDLVPLAIDMAPAQPHSALPEARRCESCHDNPKALGYGIDGGIYQNRYAEDIIADLTDPRTGEPLAKNYQVQIPSIPDLTFDWSQIVDPKTGKQVATVGTHWPLSRSLPAETRENMSRSGLCMGCHKEMTDDKVWSAVSTPGTLSNAEHLDLMHKMLLKYYEDAKKGR</sequence>
<dbReference type="EMBL" id="DRPZ01000202">
    <property type="protein sequence ID" value="HGY09952.1"/>
    <property type="molecule type" value="Genomic_DNA"/>
</dbReference>
<comment type="caution">
    <text evidence="2">The sequence shown here is derived from an EMBL/GenBank/DDBJ whole genome shotgun (WGS) entry which is preliminary data.</text>
</comment>